<dbReference type="Proteomes" id="UP001274896">
    <property type="component" value="Unassembled WGS sequence"/>
</dbReference>
<evidence type="ECO:0000313" key="4">
    <source>
        <dbReference type="Proteomes" id="UP001274896"/>
    </source>
</evidence>
<dbReference type="Pfam" id="PF00078">
    <property type="entry name" value="RVT_1"/>
    <property type="match status" value="1"/>
</dbReference>
<evidence type="ECO:0000256" key="1">
    <source>
        <dbReference type="SAM" id="MobiDB-lite"/>
    </source>
</evidence>
<dbReference type="SUPFAM" id="SSF56672">
    <property type="entry name" value="DNA/RNA polymerases"/>
    <property type="match status" value="1"/>
</dbReference>
<protein>
    <recommendedName>
        <fullName evidence="2">Reverse transcriptase domain-containing protein</fullName>
    </recommendedName>
</protein>
<keyword evidence="4" id="KW-1185">Reference proteome</keyword>
<evidence type="ECO:0000259" key="2">
    <source>
        <dbReference type="PROSITE" id="PS50878"/>
    </source>
</evidence>
<reference evidence="3" key="1">
    <citation type="submission" date="2023-06" db="EMBL/GenBank/DDBJ databases">
        <title>Male Hemibagrus guttatus genome.</title>
        <authorList>
            <person name="Bian C."/>
        </authorList>
    </citation>
    <scope>NUCLEOTIDE SEQUENCE</scope>
    <source>
        <strain evidence="3">Male_cb2023</strain>
        <tissue evidence="3">Muscle</tissue>
    </source>
</reference>
<accession>A0AAE0PT43</accession>
<dbReference type="InterPro" id="IPR043502">
    <property type="entry name" value="DNA/RNA_pol_sf"/>
</dbReference>
<feature type="region of interest" description="Disordered" evidence="1">
    <location>
        <begin position="261"/>
        <end position="282"/>
    </location>
</feature>
<dbReference type="PROSITE" id="PS50878">
    <property type="entry name" value="RT_POL"/>
    <property type="match status" value="1"/>
</dbReference>
<sequence length="282" mass="31276">MAFHFILQRLDSPGSYDRILSVDFSSAFNTIVPALLRDKLSQLNVPDSMYSWITDFLTDRRQLVRLGKHVTDSRNISTGSPQGCVLSPLLFSLYTNGCISGHQSVKILKFADDTTLNGFISDEDESAYRSDMDCLVSWCSMNNLELNSLKTVEITVDFRKDPVPLPHVILCDSSVTSVESFRFLGTTITGSTSGNISSLTKKAQQRMYLRCCYSLHSAEKVIGCSFPSLQELYISRTRDVQPRLQPTPLILEMNSFSPYPLARGSSPSGPGPHATRTVSSPL</sequence>
<feature type="domain" description="Reverse transcriptase" evidence="2">
    <location>
        <begin position="1"/>
        <end position="188"/>
    </location>
</feature>
<dbReference type="InterPro" id="IPR000477">
    <property type="entry name" value="RT_dom"/>
</dbReference>
<name>A0AAE0PT43_9TELE</name>
<dbReference type="PANTHER" id="PTHR33332">
    <property type="entry name" value="REVERSE TRANSCRIPTASE DOMAIN-CONTAINING PROTEIN"/>
    <property type="match status" value="1"/>
</dbReference>
<evidence type="ECO:0000313" key="3">
    <source>
        <dbReference type="EMBL" id="KAK3507718.1"/>
    </source>
</evidence>
<proteinExistence type="predicted"/>
<organism evidence="3 4">
    <name type="scientific">Hemibagrus guttatus</name>
    <dbReference type="NCBI Taxonomy" id="175788"/>
    <lineage>
        <taxon>Eukaryota</taxon>
        <taxon>Metazoa</taxon>
        <taxon>Chordata</taxon>
        <taxon>Craniata</taxon>
        <taxon>Vertebrata</taxon>
        <taxon>Euteleostomi</taxon>
        <taxon>Actinopterygii</taxon>
        <taxon>Neopterygii</taxon>
        <taxon>Teleostei</taxon>
        <taxon>Ostariophysi</taxon>
        <taxon>Siluriformes</taxon>
        <taxon>Bagridae</taxon>
        <taxon>Hemibagrus</taxon>
    </lineage>
</organism>
<gene>
    <name evidence="3" type="ORF">QTP70_034823</name>
</gene>
<feature type="non-terminal residue" evidence="3">
    <location>
        <position position="1"/>
    </location>
</feature>
<dbReference type="EMBL" id="JAUCMX010000029">
    <property type="protein sequence ID" value="KAK3507718.1"/>
    <property type="molecule type" value="Genomic_DNA"/>
</dbReference>
<dbReference type="AlphaFoldDB" id="A0AAE0PT43"/>
<comment type="caution">
    <text evidence="3">The sequence shown here is derived from an EMBL/GenBank/DDBJ whole genome shotgun (WGS) entry which is preliminary data.</text>
</comment>